<reference evidence="1" key="1">
    <citation type="journal article" date="2019" name="G3 (Bethesda)">
        <title>Genome Assemblies of Two Rare Opportunistic Yeast Pathogens: Diutina rugosa (syn. Candida rugosa) and Trichomonascus ciferrii (syn. Candida ciferrii).</title>
        <authorList>
            <person name="Mixao V."/>
            <person name="Saus E."/>
            <person name="Hansen A.P."/>
            <person name="Lass-Florl C."/>
            <person name="Gabaldon T."/>
        </authorList>
    </citation>
    <scope>NUCLEOTIDE SEQUENCE</scope>
    <source>
        <strain evidence="1">CBS 4856</strain>
    </source>
</reference>
<evidence type="ECO:0000313" key="1">
    <source>
        <dbReference type="EMBL" id="KAA8915146.1"/>
    </source>
</evidence>
<organism evidence="1 2">
    <name type="scientific">Trichomonascus ciferrii</name>
    <dbReference type="NCBI Taxonomy" id="44093"/>
    <lineage>
        <taxon>Eukaryota</taxon>
        <taxon>Fungi</taxon>
        <taxon>Dikarya</taxon>
        <taxon>Ascomycota</taxon>
        <taxon>Saccharomycotina</taxon>
        <taxon>Dipodascomycetes</taxon>
        <taxon>Dipodascales</taxon>
        <taxon>Trichomonascaceae</taxon>
        <taxon>Trichomonascus</taxon>
        <taxon>Trichomonascus ciferrii complex</taxon>
    </lineage>
</organism>
<keyword evidence="2" id="KW-1185">Reference proteome</keyword>
<dbReference type="VEuPathDB" id="FungiDB:TRICI_002691"/>
<evidence type="ECO:0000313" key="2">
    <source>
        <dbReference type="Proteomes" id="UP000761534"/>
    </source>
</evidence>
<sequence>MDRREILFWYKELVKHGLYAVSYRQPQKDIYLSILRKRFRDPPTVSPSAIQNTVQFVKNAASHQGMEQQILKQMIHVEYSRLRAKKPPREDVYLGYTQTVQALNKTMDLAL</sequence>
<name>A0A642V5T4_9ASCO</name>
<protein>
    <submittedName>
        <fullName evidence="1">Uncharacterized protein</fullName>
    </submittedName>
</protein>
<dbReference type="EMBL" id="SWFS01000182">
    <property type="protein sequence ID" value="KAA8915146.1"/>
    <property type="molecule type" value="Genomic_DNA"/>
</dbReference>
<comment type="caution">
    <text evidence="1">The sequence shown here is derived from an EMBL/GenBank/DDBJ whole genome shotgun (WGS) entry which is preliminary data.</text>
</comment>
<dbReference type="OrthoDB" id="4392610at2759"/>
<proteinExistence type="predicted"/>
<dbReference type="AlphaFoldDB" id="A0A642V5T4"/>
<gene>
    <name evidence="1" type="ORF">TRICI_002691</name>
</gene>
<dbReference type="Proteomes" id="UP000761534">
    <property type="component" value="Unassembled WGS sequence"/>
</dbReference>
<accession>A0A642V5T4</accession>